<evidence type="ECO:0000313" key="2">
    <source>
        <dbReference type="EMBL" id="KAA6390351.1"/>
    </source>
</evidence>
<organism evidence="2 3">
    <name type="scientific">Streblomastix strix</name>
    <dbReference type="NCBI Taxonomy" id="222440"/>
    <lineage>
        <taxon>Eukaryota</taxon>
        <taxon>Metamonada</taxon>
        <taxon>Preaxostyla</taxon>
        <taxon>Oxymonadida</taxon>
        <taxon>Streblomastigidae</taxon>
        <taxon>Streblomastix</taxon>
    </lineage>
</organism>
<proteinExistence type="predicted"/>
<evidence type="ECO:0000256" key="1">
    <source>
        <dbReference type="SAM" id="MobiDB-lite"/>
    </source>
</evidence>
<reference evidence="2 3" key="1">
    <citation type="submission" date="2019-03" db="EMBL/GenBank/DDBJ databases">
        <title>Single cell metagenomics reveals metabolic interactions within the superorganism composed of flagellate Streblomastix strix and complex community of Bacteroidetes bacteria on its surface.</title>
        <authorList>
            <person name="Treitli S.C."/>
            <person name="Kolisko M."/>
            <person name="Husnik F."/>
            <person name="Keeling P."/>
            <person name="Hampl V."/>
        </authorList>
    </citation>
    <scope>NUCLEOTIDE SEQUENCE [LARGE SCALE GENOMIC DNA]</scope>
    <source>
        <strain evidence="2">ST1C</strain>
    </source>
</reference>
<dbReference type="EMBL" id="SNRW01003247">
    <property type="protein sequence ID" value="KAA6390351.1"/>
    <property type="molecule type" value="Genomic_DNA"/>
</dbReference>
<evidence type="ECO:0000313" key="3">
    <source>
        <dbReference type="Proteomes" id="UP000324800"/>
    </source>
</evidence>
<protein>
    <submittedName>
        <fullName evidence="2">Uncharacterized protein</fullName>
    </submittedName>
</protein>
<feature type="region of interest" description="Disordered" evidence="1">
    <location>
        <begin position="1"/>
        <end position="55"/>
    </location>
</feature>
<gene>
    <name evidence="2" type="ORF">EZS28_014123</name>
</gene>
<accession>A0A5J4W5Y7</accession>
<comment type="caution">
    <text evidence="2">The sequence shown here is derived from an EMBL/GenBank/DDBJ whole genome shotgun (WGS) entry which is preliminary data.</text>
</comment>
<name>A0A5J4W5Y7_9EUKA</name>
<sequence length="157" mass="17862">MDETNDRENGDDIRKKRKFSETENKKKKDDDESDDGNKKSRFESDEDSEKREKREKELGLEYAEVVLDRLQDELDRNNWGVNRVGTEDEFCSDGVKVIGELNQQPILPIVPMIYPAPGCNILTGPLNVPITLCKVGATQPAIFLILPNILLPKFSIQ</sequence>
<dbReference type="Proteomes" id="UP000324800">
    <property type="component" value="Unassembled WGS sequence"/>
</dbReference>
<dbReference type="AlphaFoldDB" id="A0A5J4W5Y7"/>